<keyword evidence="1" id="KW-0812">Transmembrane</keyword>
<feature type="transmembrane region" description="Helical" evidence="1">
    <location>
        <begin position="41"/>
        <end position="63"/>
    </location>
</feature>
<reference evidence="2 3" key="1">
    <citation type="submission" date="2018-10" db="EMBL/GenBank/DDBJ databases">
        <title>Draft Genome Sequence of Bacteroides sp. KCTC 15687.</title>
        <authorList>
            <person name="Yu S.Y."/>
            <person name="Kim J.S."/>
            <person name="Oh B.S."/>
            <person name="Park S.H."/>
            <person name="Kang S.W."/>
            <person name="Park J.E."/>
            <person name="Choi S.H."/>
            <person name="Han K.I."/>
            <person name="Lee K.C."/>
            <person name="Eom M.K."/>
            <person name="Suh M.K."/>
            <person name="Lee D.H."/>
            <person name="Yoon H."/>
            <person name="Kim B."/>
            <person name="Yang S.J."/>
            <person name="Lee J.S."/>
            <person name="Lee J.H."/>
        </authorList>
    </citation>
    <scope>NUCLEOTIDE SEQUENCE [LARGE SCALE GENOMIC DNA]</scope>
    <source>
        <strain evidence="2 3">KCTC 15687</strain>
    </source>
</reference>
<keyword evidence="1" id="KW-0472">Membrane</keyword>
<protein>
    <submittedName>
        <fullName evidence="2">Uncharacterized protein</fullName>
    </submittedName>
</protein>
<evidence type="ECO:0000313" key="2">
    <source>
        <dbReference type="EMBL" id="GCB34073.1"/>
    </source>
</evidence>
<dbReference type="AlphaFoldDB" id="A0A401LRJ5"/>
<feature type="transmembrane region" description="Helical" evidence="1">
    <location>
        <begin position="103"/>
        <end position="121"/>
    </location>
</feature>
<feature type="transmembrane region" description="Helical" evidence="1">
    <location>
        <begin position="75"/>
        <end position="97"/>
    </location>
</feature>
<gene>
    <name evidence="2" type="ORF">KGMB02408_10180</name>
</gene>
<feature type="transmembrane region" description="Helical" evidence="1">
    <location>
        <begin position="12"/>
        <end position="35"/>
    </location>
</feature>
<proteinExistence type="predicted"/>
<sequence length="130" mass="15361">MKKNLIFIDKIILPLYCVVICIALCYDYAFIFPGYQIIRDISILLGIFPIGIGNIINLFYIKHLINKQGKKLKEILFLNSYIIIETLFKWYFFFYVICELYTYSNLYTYLILLIGGIYYGVKIANHKLLT</sequence>
<evidence type="ECO:0000313" key="3">
    <source>
        <dbReference type="Proteomes" id="UP000288079"/>
    </source>
</evidence>
<dbReference type="Proteomes" id="UP000288079">
    <property type="component" value="Unassembled WGS sequence"/>
</dbReference>
<evidence type="ECO:0000256" key="1">
    <source>
        <dbReference type="SAM" id="Phobius"/>
    </source>
</evidence>
<dbReference type="EMBL" id="BHWB01000002">
    <property type="protein sequence ID" value="GCB34073.1"/>
    <property type="molecule type" value="Genomic_DNA"/>
</dbReference>
<comment type="caution">
    <text evidence="2">The sequence shown here is derived from an EMBL/GenBank/DDBJ whole genome shotgun (WGS) entry which is preliminary data.</text>
</comment>
<keyword evidence="3" id="KW-1185">Reference proteome</keyword>
<keyword evidence="1" id="KW-1133">Transmembrane helix</keyword>
<organism evidence="2 3">
    <name type="scientific">Bacteroides faecalis</name>
    <dbReference type="NCBI Taxonomy" id="2447885"/>
    <lineage>
        <taxon>Bacteria</taxon>
        <taxon>Pseudomonadati</taxon>
        <taxon>Bacteroidota</taxon>
        <taxon>Bacteroidia</taxon>
        <taxon>Bacteroidales</taxon>
        <taxon>Bacteroidaceae</taxon>
        <taxon>Bacteroides</taxon>
    </lineage>
</organism>
<name>A0A401LRJ5_9BACE</name>
<accession>A0A401LRJ5</accession>